<dbReference type="InterPro" id="IPR006119">
    <property type="entry name" value="Resolv_N"/>
</dbReference>
<dbReference type="RefSeq" id="WP_345453030.1">
    <property type="nucleotide sequence ID" value="NZ_BAABKK010000035.1"/>
</dbReference>
<reference evidence="4" key="1">
    <citation type="journal article" date="2019" name="Int. J. Syst. Evol. Microbiol.">
        <title>The Global Catalogue of Microorganisms (GCM) 10K type strain sequencing project: providing services to taxonomists for standard genome sequencing and annotation.</title>
        <authorList>
            <consortium name="The Broad Institute Genomics Platform"/>
            <consortium name="The Broad Institute Genome Sequencing Center for Infectious Disease"/>
            <person name="Wu L."/>
            <person name="Ma J."/>
        </authorList>
    </citation>
    <scope>NUCLEOTIDE SEQUENCE [LARGE SCALE GENOMIC DNA]</scope>
    <source>
        <strain evidence="4">JCM 18514</strain>
    </source>
</reference>
<dbReference type="PROSITE" id="PS51737">
    <property type="entry name" value="RECOMBINASE_DNA_BIND"/>
    <property type="match status" value="1"/>
</dbReference>
<dbReference type="Pfam" id="PF13408">
    <property type="entry name" value="Zn_ribbon_recom"/>
    <property type="match status" value="1"/>
</dbReference>
<dbReference type="InterPro" id="IPR050639">
    <property type="entry name" value="SSR_resolvase"/>
</dbReference>
<dbReference type="Gene3D" id="3.90.1750.20">
    <property type="entry name" value="Putative Large Serine Recombinase, Chain B, Domain 2"/>
    <property type="match status" value="1"/>
</dbReference>
<dbReference type="InterPro" id="IPR038109">
    <property type="entry name" value="DNA_bind_recomb_sf"/>
</dbReference>
<dbReference type="SUPFAM" id="SSF53041">
    <property type="entry name" value="Resolvase-like"/>
    <property type="match status" value="1"/>
</dbReference>
<name>A0ABP9SSX3_9MICC</name>
<evidence type="ECO:0000313" key="3">
    <source>
        <dbReference type="EMBL" id="GAA5201400.1"/>
    </source>
</evidence>
<dbReference type="PROSITE" id="PS51736">
    <property type="entry name" value="RECOMBINASES_3"/>
    <property type="match status" value="1"/>
</dbReference>
<dbReference type="CDD" id="cd00338">
    <property type="entry name" value="Ser_Recombinase"/>
    <property type="match status" value="1"/>
</dbReference>
<accession>A0ABP9SSX3</accession>
<dbReference type="InterPro" id="IPR036162">
    <property type="entry name" value="Resolvase-like_N_sf"/>
</dbReference>
<dbReference type="Pfam" id="PF07508">
    <property type="entry name" value="Recombinase"/>
    <property type="match status" value="1"/>
</dbReference>
<sequence length="473" mass="51170">MSAPAVYVRQSEDKTGHAAAVQRQEADCRLMAQAKGWASPVLYADNSISATSGKTRPDFERLLADVERGTITRIVVWHLDRLTRSMKDLTRLIEAGQKHRVNIACVQGTSLDLGDPTGVAVAQILTAIAAMEVKHKGERQRSANEQRANRGEAFWTRRPFGYDRAEGRVFVVEAEAEAIRSGAQAVLSGATLSSVAAAWNALGLVTTYSKRGDKDAGQAARGGLPWNVTSVRRVFINPRYSGKRLYNGEEMTTGGQWEAILDEDISRRLEELLTDPRRRTAPDDLNSKYLLSGIAVCGKCGAKMFAAPVPAKGGGKRMVYRCFGGYCMQRSLKDLDGLVEELVIGRLSLPDAAKLFARSGNTAELRKKATDLRDRRDALASMLADGLMSPAAVREQAGKLTKELGEVAAAISVSEGLNPAASVVGAADVAKAWGGKPLGNQRQIIRALMDITVLPAGKGRGFSPEQVKYEWKS</sequence>
<evidence type="ECO:0000259" key="2">
    <source>
        <dbReference type="PROSITE" id="PS51737"/>
    </source>
</evidence>
<keyword evidence="4" id="KW-1185">Reference proteome</keyword>
<dbReference type="Proteomes" id="UP001500200">
    <property type="component" value="Unassembled WGS sequence"/>
</dbReference>
<dbReference type="InterPro" id="IPR025827">
    <property type="entry name" value="Zn_ribbon_recom_dom"/>
</dbReference>
<dbReference type="EMBL" id="BAABKK010000035">
    <property type="protein sequence ID" value="GAA5201400.1"/>
    <property type="molecule type" value="Genomic_DNA"/>
</dbReference>
<protein>
    <submittedName>
        <fullName evidence="3">Recombinase family protein</fullName>
    </submittedName>
</protein>
<dbReference type="Gene3D" id="3.40.50.1390">
    <property type="entry name" value="Resolvase, N-terminal catalytic domain"/>
    <property type="match status" value="1"/>
</dbReference>
<dbReference type="Pfam" id="PF00239">
    <property type="entry name" value="Resolvase"/>
    <property type="match status" value="1"/>
</dbReference>
<feature type="domain" description="Recombinase" evidence="2">
    <location>
        <begin position="159"/>
        <end position="279"/>
    </location>
</feature>
<evidence type="ECO:0000259" key="1">
    <source>
        <dbReference type="PROSITE" id="PS51736"/>
    </source>
</evidence>
<gene>
    <name evidence="3" type="ORF">GCM10023346_45720</name>
</gene>
<dbReference type="InterPro" id="IPR011109">
    <property type="entry name" value="DNA_bind_recombinase_dom"/>
</dbReference>
<proteinExistence type="predicted"/>
<organism evidence="3 4">
    <name type="scientific">Arthrobacter gyeryongensis</name>
    <dbReference type="NCBI Taxonomy" id="1650592"/>
    <lineage>
        <taxon>Bacteria</taxon>
        <taxon>Bacillati</taxon>
        <taxon>Actinomycetota</taxon>
        <taxon>Actinomycetes</taxon>
        <taxon>Micrococcales</taxon>
        <taxon>Micrococcaceae</taxon>
        <taxon>Arthrobacter</taxon>
    </lineage>
</organism>
<evidence type="ECO:0000313" key="4">
    <source>
        <dbReference type="Proteomes" id="UP001500200"/>
    </source>
</evidence>
<feature type="domain" description="Resolvase/invertase-type recombinase catalytic" evidence="1">
    <location>
        <begin position="3"/>
        <end position="151"/>
    </location>
</feature>
<dbReference type="PANTHER" id="PTHR30461:SF23">
    <property type="entry name" value="DNA RECOMBINASE-RELATED"/>
    <property type="match status" value="1"/>
</dbReference>
<dbReference type="SMART" id="SM00857">
    <property type="entry name" value="Resolvase"/>
    <property type="match status" value="1"/>
</dbReference>
<dbReference type="PANTHER" id="PTHR30461">
    <property type="entry name" value="DNA-INVERTASE FROM LAMBDOID PROPHAGE"/>
    <property type="match status" value="1"/>
</dbReference>
<comment type="caution">
    <text evidence="3">The sequence shown here is derived from an EMBL/GenBank/DDBJ whole genome shotgun (WGS) entry which is preliminary data.</text>
</comment>